<gene>
    <name evidence="2" type="ORF">FKG94_03845</name>
</gene>
<keyword evidence="1" id="KW-0812">Transmembrane</keyword>
<proteinExistence type="predicted"/>
<dbReference type="EMBL" id="VHSG01000005">
    <property type="protein sequence ID" value="TQV84665.1"/>
    <property type="molecule type" value="Genomic_DNA"/>
</dbReference>
<sequence length="141" mass="14806">MTRRKWLLAITGAASILFGLFSLTLPGNLAATLQLQPLAPPAFIELRAAYGGMFLGLGLFYLCAAYRAHYQLPALWSAAALIGGLAAGRVIGFIADGSPDAVQYGALVFEIVVLSVIAWSMRGDTAGDGHHSGNSRRAVTT</sequence>
<dbReference type="Proteomes" id="UP000319732">
    <property type="component" value="Unassembled WGS sequence"/>
</dbReference>
<comment type="caution">
    <text evidence="2">The sequence shown here is derived from an EMBL/GenBank/DDBJ whole genome shotgun (WGS) entry which is preliminary data.</text>
</comment>
<protein>
    <submittedName>
        <fullName evidence="2">DUF4345 domain-containing protein</fullName>
    </submittedName>
</protein>
<feature type="transmembrane region" description="Helical" evidence="1">
    <location>
        <begin position="46"/>
        <end position="66"/>
    </location>
</feature>
<dbReference type="RefSeq" id="WP_142902871.1">
    <property type="nucleotide sequence ID" value="NZ_ML660088.1"/>
</dbReference>
<evidence type="ECO:0000256" key="1">
    <source>
        <dbReference type="SAM" id="Phobius"/>
    </source>
</evidence>
<evidence type="ECO:0000313" key="2">
    <source>
        <dbReference type="EMBL" id="TQV84665.1"/>
    </source>
</evidence>
<evidence type="ECO:0000313" key="3">
    <source>
        <dbReference type="Proteomes" id="UP000319732"/>
    </source>
</evidence>
<organism evidence="2 3">
    <name type="scientific">Exilibacterium tricleocarpae</name>
    <dbReference type="NCBI Taxonomy" id="2591008"/>
    <lineage>
        <taxon>Bacteria</taxon>
        <taxon>Pseudomonadati</taxon>
        <taxon>Pseudomonadota</taxon>
        <taxon>Gammaproteobacteria</taxon>
        <taxon>Cellvibrionales</taxon>
        <taxon>Cellvibrionaceae</taxon>
        <taxon>Exilibacterium</taxon>
    </lineage>
</organism>
<keyword evidence="3" id="KW-1185">Reference proteome</keyword>
<keyword evidence="1" id="KW-1133">Transmembrane helix</keyword>
<feature type="transmembrane region" description="Helical" evidence="1">
    <location>
        <begin position="73"/>
        <end position="95"/>
    </location>
</feature>
<feature type="transmembrane region" description="Helical" evidence="1">
    <location>
        <begin position="101"/>
        <end position="121"/>
    </location>
</feature>
<name>A0A545U5B3_9GAMM</name>
<accession>A0A545U5B3</accession>
<keyword evidence="1" id="KW-0472">Membrane</keyword>
<dbReference type="InterPro" id="IPR025597">
    <property type="entry name" value="DUF4345"/>
</dbReference>
<reference evidence="2 3" key="1">
    <citation type="submission" date="2019-06" db="EMBL/GenBank/DDBJ databases">
        <title>Whole genome sequence for Cellvibrionaceae sp. R142.</title>
        <authorList>
            <person name="Wang G."/>
        </authorList>
    </citation>
    <scope>NUCLEOTIDE SEQUENCE [LARGE SCALE GENOMIC DNA]</scope>
    <source>
        <strain evidence="2 3">R142</strain>
    </source>
</reference>
<dbReference type="Pfam" id="PF14248">
    <property type="entry name" value="DUF4345"/>
    <property type="match status" value="1"/>
</dbReference>
<dbReference type="AlphaFoldDB" id="A0A545U5B3"/>